<protein>
    <recommendedName>
        <fullName evidence="3">RNA polymerase subunit H/Rpb5 C-terminal domain-containing protein</fullName>
    </recommendedName>
</protein>
<dbReference type="SUPFAM" id="SSF55287">
    <property type="entry name" value="RPB5-like RNA polymerase subunit"/>
    <property type="match status" value="1"/>
</dbReference>
<evidence type="ECO:0000313" key="6">
    <source>
        <dbReference type="Proteomes" id="UP000006727"/>
    </source>
</evidence>
<name>A0A2K1KPF3_PHYPA</name>
<dbReference type="GO" id="GO:0005736">
    <property type="term" value="C:RNA polymerase I complex"/>
    <property type="evidence" value="ECO:0000318"/>
    <property type="project" value="GO_Central"/>
</dbReference>
<dbReference type="EMBL" id="ABEU02000004">
    <property type="protein sequence ID" value="PNR55663.1"/>
    <property type="molecule type" value="Genomic_DNA"/>
</dbReference>
<dbReference type="InParanoid" id="A0A2K1KPF3"/>
<dbReference type="GO" id="GO:0042797">
    <property type="term" value="P:tRNA transcription by RNA polymerase III"/>
    <property type="evidence" value="ECO:0000318"/>
    <property type="project" value="GO_Central"/>
</dbReference>
<evidence type="ECO:0000313" key="5">
    <source>
        <dbReference type="EnsemblPlants" id="Pp3c4_21420V3.1"/>
    </source>
</evidence>
<reference evidence="4 6" key="2">
    <citation type="journal article" date="2018" name="Plant J.">
        <title>The Physcomitrella patens chromosome-scale assembly reveals moss genome structure and evolution.</title>
        <authorList>
            <person name="Lang D."/>
            <person name="Ullrich K.K."/>
            <person name="Murat F."/>
            <person name="Fuchs J."/>
            <person name="Jenkins J."/>
            <person name="Haas F.B."/>
            <person name="Piednoel M."/>
            <person name="Gundlach H."/>
            <person name="Van Bel M."/>
            <person name="Meyberg R."/>
            <person name="Vives C."/>
            <person name="Morata J."/>
            <person name="Symeonidi A."/>
            <person name="Hiss M."/>
            <person name="Muchero W."/>
            <person name="Kamisugi Y."/>
            <person name="Saleh O."/>
            <person name="Blanc G."/>
            <person name="Decker E.L."/>
            <person name="van Gessel N."/>
            <person name="Grimwood J."/>
            <person name="Hayes R.D."/>
            <person name="Graham S.W."/>
            <person name="Gunter L.E."/>
            <person name="McDaniel S.F."/>
            <person name="Hoernstein S.N.W."/>
            <person name="Larsson A."/>
            <person name="Li F.W."/>
            <person name="Perroud P.F."/>
            <person name="Phillips J."/>
            <person name="Ranjan P."/>
            <person name="Rokshar D.S."/>
            <person name="Rothfels C.J."/>
            <person name="Schneider L."/>
            <person name="Shu S."/>
            <person name="Stevenson D.W."/>
            <person name="Thummler F."/>
            <person name="Tillich M."/>
            <person name="Villarreal Aguilar J.C."/>
            <person name="Widiez T."/>
            <person name="Wong G.K."/>
            <person name="Wymore A."/>
            <person name="Zhang Y."/>
            <person name="Zimmer A.D."/>
            <person name="Quatrano R.S."/>
            <person name="Mayer K.F.X."/>
            <person name="Goodstein D."/>
            <person name="Casacuberta J.M."/>
            <person name="Vandepoele K."/>
            <person name="Reski R."/>
            <person name="Cuming A.C."/>
            <person name="Tuskan G.A."/>
            <person name="Maumus F."/>
            <person name="Salse J."/>
            <person name="Schmutz J."/>
            <person name="Rensing S.A."/>
        </authorList>
    </citation>
    <scope>NUCLEOTIDE SEQUENCE [LARGE SCALE GENOMIC DNA]</scope>
    <source>
        <strain evidence="5 6">cv. Gransden 2004</strain>
    </source>
</reference>
<feature type="region of interest" description="Disordered" evidence="2">
    <location>
        <begin position="1"/>
        <end position="20"/>
    </location>
</feature>
<dbReference type="STRING" id="3218.A0A2K1KPF3"/>
<dbReference type="Gene3D" id="3.90.940.20">
    <property type="entry name" value="RPB5-like RNA polymerase subunit"/>
    <property type="match status" value="1"/>
</dbReference>
<evidence type="ECO:0000313" key="4">
    <source>
        <dbReference type="EMBL" id="PNR55663.1"/>
    </source>
</evidence>
<dbReference type="InterPro" id="IPR000783">
    <property type="entry name" value="RNA_pol_subH/Rpb5_C"/>
</dbReference>
<dbReference type="GO" id="GO:0006362">
    <property type="term" value="P:transcription elongation by RNA polymerase I"/>
    <property type="evidence" value="ECO:0000318"/>
    <property type="project" value="GO_Central"/>
</dbReference>
<accession>A0A2K1KPF3</accession>
<dbReference type="Pfam" id="PF01191">
    <property type="entry name" value="RNA_pol_Rpb5_C"/>
    <property type="match status" value="1"/>
</dbReference>
<dbReference type="Gramene" id="Pp3c4_21420V3.1">
    <property type="protein sequence ID" value="Pp3c4_21420V3.1"/>
    <property type="gene ID" value="Pp3c4_21420"/>
</dbReference>
<gene>
    <name evidence="4" type="ORF">PHYPA_006560</name>
</gene>
<evidence type="ECO:0000256" key="1">
    <source>
        <dbReference type="ARBA" id="ARBA00023163"/>
    </source>
</evidence>
<dbReference type="PANTHER" id="PTHR10535:SF0">
    <property type="entry name" value="DNA-DIRECTED RNA POLYMERASES I, II, AND III SUBUNIT RPABC1"/>
    <property type="match status" value="1"/>
</dbReference>
<dbReference type="GO" id="GO:0005666">
    <property type="term" value="C:RNA polymerase III complex"/>
    <property type="evidence" value="ECO:0000318"/>
    <property type="project" value="GO_Central"/>
</dbReference>
<dbReference type="AlphaFoldDB" id="A0A2K1KPF3"/>
<sequence>MAYNKKGSVDSGLKISQDSTEPKGNAISKFVINPNGTVTLLREREDKMYLNPVAVIERIKKITREEKNMFNIFKGLMVSMMRSYHNEVKRDLLKKLLIPSNTLDAFVFEGDISVYGTTMFIEEELMFNPTSNVLVPKHCIASSSELQEMKEKEISHDSLPKIYAEDRIYKWYGFKRGDIIRIERNYCNEF</sequence>
<dbReference type="PANTHER" id="PTHR10535">
    <property type="entry name" value="DNA-DIRECTED RNA POLYMERASES I, II, AND III SUBUNIT RPABC1"/>
    <property type="match status" value="1"/>
</dbReference>
<keyword evidence="1" id="KW-0804">Transcription</keyword>
<dbReference type="GO" id="GO:0003899">
    <property type="term" value="F:DNA-directed RNA polymerase activity"/>
    <property type="evidence" value="ECO:0007669"/>
    <property type="project" value="InterPro"/>
</dbReference>
<organism evidence="4">
    <name type="scientific">Physcomitrium patens</name>
    <name type="common">Spreading-leaved earth moss</name>
    <name type="synonym">Physcomitrella patens</name>
    <dbReference type="NCBI Taxonomy" id="3218"/>
    <lineage>
        <taxon>Eukaryota</taxon>
        <taxon>Viridiplantae</taxon>
        <taxon>Streptophyta</taxon>
        <taxon>Embryophyta</taxon>
        <taxon>Bryophyta</taxon>
        <taxon>Bryophytina</taxon>
        <taxon>Bryopsida</taxon>
        <taxon>Funariidae</taxon>
        <taxon>Funariales</taxon>
        <taxon>Funariaceae</taxon>
        <taxon>Physcomitrium</taxon>
    </lineage>
</organism>
<dbReference type="GO" id="GO:0003677">
    <property type="term" value="F:DNA binding"/>
    <property type="evidence" value="ECO:0007669"/>
    <property type="project" value="InterPro"/>
</dbReference>
<proteinExistence type="predicted"/>
<dbReference type="Proteomes" id="UP000006727">
    <property type="component" value="Chromosome 4"/>
</dbReference>
<dbReference type="EnsemblPlants" id="Pp3c4_21420V3.1">
    <property type="protein sequence ID" value="Pp3c4_21420V3.1"/>
    <property type="gene ID" value="Pp3c4_21420"/>
</dbReference>
<dbReference type="GO" id="GO:0006366">
    <property type="term" value="P:transcription by RNA polymerase II"/>
    <property type="evidence" value="ECO:0000318"/>
    <property type="project" value="GO_Central"/>
</dbReference>
<dbReference type="FunFam" id="3.90.940.20:FF:000003">
    <property type="entry name" value="Predicted protein"/>
    <property type="match status" value="1"/>
</dbReference>
<feature type="domain" description="RNA polymerase subunit H/Rpb5 C-terminal" evidence="3">
    <location>
        <begin position="127"/>
        <end position="185"/>
    </location>
</feature>
<dbReference type="InterPro" id="IPR035913">
    <property type="entry name" value="RPB5-like_sf"/>
</dbReference>
<evidence type="ECO:0000256" key="2">
    <source>
        <dbReference type="SAM" id="MobiDB-lite"/>
    </source>
</evidence>
<keyword evidence="6" id="KW-1185">Reference proteome</keyword>
<dbReference type="InterPro" id="IPR014381">
    <property type="entry name" value="Arch_Rpo5/euc_Rpb5"/>
</dbReference>
<reference evidence="5" key="3">
    <citation type="submission" date="2020-12" db="UniProtKB">
        <authorList>
            <consortium name="EnsemblPlants"/>
        </authorList>
    </citation>
    <scope>IDENTIFICATION</scope>
</reference>
<reference evidence="4 6" key="1">
    <citation type="journal article" date="2008" name="Science">
        <title>The Physcomitrella genome reveals evolutionary insights into the conquest of land by plants.</title>
        <authorList>
            <person name="Rensing S."/>
            <person name="Lang D."/>
            <person name="Zimmer A."/>
            <person name="Terry A."/>
            <person name="Salamov A."/>
            <person name="Shapiro H."/>
            <person name="Nishiyama T."/>
            <person name="Perroud P.-F."/>
            <person name="Lindquist E."/>
            <person name="Kamisugi Y."/>
            <person name="Tanahashi T."/>
            <person name="Sakakibara K."/>
            <person name="Fujita T."/>
            <person name="Oishi K."/>
            <person name="Shin-I T."/>
            <person name="Kuroki Y."/>
            <person name="Toyoda A."/>
            <person name="Suzuki Y."/>
            <person name="Hashimoto A."/>
            <person name="Yamaguchi K."/>
            <person name="Sugano A."/>
            <person name="Kohara Y."/>
            <person name="Fujiyama A."/>
            <person name="Anterola A."/>
            <person name="Aoki S."/>
            <person name="Ashton N."/>
            <person name="Barbazuk W.B."/>
            <person name="Barker E."/>
            <person name="Bennetzen J."/>
            <person name="Bezanilla M."/>
            <person name="Blankenship R."/>
            <person name="Cho S.H."/>
            <person name="Dutcher S."/>
            <person name="Estelle M."/>
            <person name="Fawcett J.A."/>
            <person name="Gundlach H."/>
            <person name="Hanada K."/>
            <person name="Heyl A."/>
            <person name="Hicks K.A."/>
            <person name="Hugh J."/>
            <person name="Lohr M."/>
            <person name="Mayer K."/>
            <person name="Melkozernov A."/>
            <person name="Murata T."/>
            <person name="Nelson D."/>
            <person name="Pils B."/>
            <person name="Prigge M."/>
            <person name="Reiss B."/>
            <person name="Renner T."/>
            <person name="Rombauts S."/>
            <person name="Rushton P."/>
            <person name="Sanderfoot A."/>
            <person name="Schween G."/>
            <person name="Shiu S.-H."/>
            <person name="Stueber K."/>
            <person name="Theodoulou F.L."/>
            <person name="Tu H."/>
            <person name="Van de Peer Y."/>
            <person name="Verrier P.J."/>
            <person name="Waters E."/>
            <person name="Wood A."/>
            <person name="Yang L."/>
            <person name="Cove D."/>
            <person name="Cuming A."/>
            <person name="Hasebe M."/>
            <person name="Lucas S."/>
            <person name="Mishler D.B."/>
            <person name="Reski R."/>
            <person name="Grigoriev I."/>
            <person name="Quatrano R.S."/>
            <person name="Boore J.L."/>
        </authorList>
    </citation>
    <scope>NUCLEOTIDE SEQUENCE [LARGE SCALE GENOMIC DNA]</scope>
    <source>
        <strain evidence="5 6">cv. Gransden 2004</strain>
    </source>
</reference>
<evidence type="ECO:0000259" key="3">
    <source>
        <dbReference type="Pfam" id="PF01191"/>
    </source>
</evidence>
<dbReference type="GO" id="GO:0005665">
    <property type="term" value="C:RNA polymerase II, core complex"/>
    <property type="evidence" value="ECO:0000318"/>
    <property type="project" value="GO_Central"/>
</dbReference>